<comment type="caution">
    <text evidence="1">The sequence shown here is derived from an EMBL/GenBank/DDBJ whole genome shotgun (WGS) entry which is preliminary data.</text>
</comment>
<dbReference type="Proteomes" id="UP001056120">
    <property type="component" value="Linkage Group LG01"/>
</dbReference>
<dbReference type="EMBL" id="CM042018">
    <property type="protein sequence ID" value="KAI3827418.1"/>
    <property type="molecule type" value="Genomic_DNA"/>
</dbReference>
<organism evidence="1 2">
    <name type="scientific">Smallanthus sonchifolius</name>
    <dbReference type="NCBI Taxonomy" id="185202"/>
    <lineage>
        <taxon>Eukaryota</taxon>
        <taxon>Viridiplantae</taxon>
        <taxon>Streptophyta</taxon>
        <taxon>Embryophyta</taxon>
        <taxon>Tracheophyta</taxon>
        <taxon>Spermatophyta</taxon>
        <taxon>Magnoliopsida</taxon>
        <taxon>eudicotyledons</taxon>
        <taxon>Gunneridae</taxon>
        <taxon>Pentapetalae</taxon>
        <taxon>asterids</taxon>
        <taxon>campanulids</taxon>
        <taxon>Asterales</taxon>
        <taxon>Asteraceae</taxon>
        <taxon>Asteroideae</taxon>
        <taxon>Heliantheae alliance</taxon>
        <taxon>Millerieae</taxon>
        <taxon>Smallanthus</taxon>
    </lineage>
</organism>
<protein>
    <submittedName>
        <fullName evidence="1">Uncharacterized protein</fullName>
    </submittedName>
</protein>
<keyword evidence="2" id="KW-1185">Reference proteome</keyword>
<evidence type="ECO:0000313" key="1">
    <source>
        <dbReference type="EMBL" id="KAI3827418.1"/>
    </source>
</evidence>
<gene>
    <name evidence="1" type="ORF">L1987_01491</name>
</gene>
<reference evidence="1 2" key="2">
    <citation type="journal article" date="2022" name="Mol. Ecol. Resour.">
        <title>The genomes of chicory, endive, great burdock and yacon provide insights into Asteraceae paleo-polyploidization history and plant inulin production.</title>
        <authorList>
            <person name="Fan W."/>
            <person name="Wang S."/>
            <person name="Wang H."/>
            <person name="Wang A."/>
            <person name="Jiang F."/>
            <person name="Liu H."/>
            <person name="Zhao H."/>
            <person name="Xu D."/>
            <person name="Zhang Y."/>
        </authorList>
    </citation>
    <scope>NUCLEOTIDE SEQUENCE [LARGE SCALE GENOMIC DNA]</scope>
    <source>
        <strain evidence="2">cv. Yunnan</strain>
        <tissue evidence="1">Leaves</tissue>
    </source>
</reference>
<evidence type="ECO:0000313" key="2">
    <source>
        <dbReference type="Proteomes" id="UP001056120"/>
    </source>
</evidence>
<sequence length="80" mass="9491">MAITSRRWKNRDSNFDQEQQKSIARNHQFPQKLPARIVVSNLHKNIKNLFYETIKDMYSHISERSGQKAPLSQIMFMKSP</sequence>
<proteinExistence type="predicted"/>
<reference evidence="2" key="1">
    <citation type="journal article" date="2022" name="Mol. Ecol. Resour.">
        <title>The genomes of chicory, endive, great burdock and yacon provide insights into Asteraceae palaeo-polyploidization history and plant inulin production.</title>
        <authorList>
            <person name="Fan W."/>
            <person name="Wang S."/>
            <person name="Wang H."/>
            <person name="Wang A."/>
            <person name="Jiang F."/>
            <person name="Liu H."/>
            <person name="Zhao H."/>
            <person name="Xu D."/>
            <person name="Zhang Y."/>
        </authorList>
    </citation>
    <scope>NUCLEOTIDE SEQUENCE [LARGE SCALE GENOMIC DNA]</scope>
    <source>
        <strain evidence="2">cv. Yunnan</strain>
    </source>
</reference>
<name>A0ACB9K570_9ASTR</name>
<accession>A0ACB9K570</accession>